<name>A0ABV7WL94_9MICO</name>
<feature type="region of interest" description="Disordered" evidence="1">
    <location>
        <begin position="1"/>
        <end position="26"/>
    </location>
</feature>
<protein>
    <submittedName>
        <fullName evidence="2">Uncharacterized protein</fullName>
    </submittedName>
</protein>
<evidence type="ECO:0000313" key="2">
    <source>
        <dbReference type="EMBL" id="MFC3690435.1"/>
    </source>
</evidence>
<dbReference type="RefSeq" id="WP_340291615.1">
    <property type="nucleotide sequence ID" value="NZ_JBBEOI010000044.1"/>
</dbReference>
<dbReference type="EMBL" id="JBHRWW010000023">
    <property type="protein sequence ID" value="MFC3690435.1"/>
    <property type="molecule type" value="Genomic_DNA"/>
</dbReference>
<accession>A0ABV7WL94</accession>
<comment type="caution">
    <text evidence="2">The sequence shown here is derived from an EMBL/GenBank/DDBJ whole genome shotgun (WGS) entry which is preliminary data.</text>
</comment>
<gene>
    <name evidence="2" type="ORF">ACFOLH_18965</name>
</gene>
<dbReference type="Proteomes" id="UP001595685">
    <property type="component" value="Unassembled WGS sequence"/>
</dbReference>
<organism evidence="2 3">
    <name type="scientific">Aquipuribacter hungaricus</name>
    <dbReference type="NCBI Taxonomy" id="545624"/>
    <lineage>
        <taxon>Bacteria</taxon>
        <taxon>Bacillati</taxon>
        <taxon>Actinomycetota</taxon>
        <taxon>Actinomycetes</taxon>
        <taxon>Micrococcales</taxon>
        <taxon>Intrasporangiaceae</taxon>
        <taxon>Aquipuribacter</taxon>
    </lineage>
</organism>
<evidence type="ECO:0000256" key="1">
    <source>
        <dbReference type="SAM" id="MobiDB-lite"/>
    </source>
</evidence>
<keyword evidence="3" id="KW-1185">Reference proteome</keyword>
<sequence length="67" mass="6954">MSTVDQVDQPAAPDEVSEPPAPAGAVAVRRRRAQLHRVAATRVSLVPVPRSPGTGRAGRHVAVPAGR</sequence>
<evidence type="ECO:0000313" key="3">
    <source>
        <dbReference type="Proteomes" id="UP001595685"/>
    </source>
</evidence>
<proteinExistence type="predicted"/>
<feature type="region of interest" description="Disordered" evidence="1">
    <location>
        <begin position="47"/>
        <end position="67"/>
    </location>
</feature>
<reference evidence="3" key="1">
    <citation type="journal article" date="2019" name="Int. J. Syst. Evol. Microbiol.">
        <title>The Global Catalogue of Microorganisms (GCM) 10K type strain sequencing project: providing services to taxonomists for standard genome sequencing and annotation.</title>
        <authorList>
            <consortium name="The Broad Institute Genomics Platform"/>
            <consortium name="The Broad Institute Genome Sequencing Center for Infectious Disease"/>
            <person name="Wu L."/>
            <person name="Ma J."/>
        </authorList>
    </citation>
    <scope>NUCLEOTIDE SEQUENCE [LARGE SCALE GENOMIC DNA]</scope>
    <source>
        <strain evidence="3">NCAIM B.02333</strain>
    </source>
</reference>